<evidence type="ECO:0000256" key="2">
    <source>
        <dbReference type="ARBA" id="ARBA00022803"/>
    </source>
</evidence>
<dbReference type="PROSITE" id="PS51257">
    <property type="entry name" value="PROKAR_LIPOPROTEIN"/>
    <property type="match status" value="1"/>
</dbReference>
<dbReference type="InterPro" id="IPR034122">
    <property type="entry name" value="Retropepsin-like_bacterial"/>
</dbReference>
<dbReference type="SMART" id="SM00028">
    <property type="entry name" value="TPR"/>
    <property type="match status" value="4"/>
</dbReference>
<dbReference type="InterPro" id="IPR001969">
    <property type="entry name" value="Aspartic_peptidase_AS"/>
</dbReference>
<dbReference type="GO" id="GO:0006508">
    <property type="term" value="P:proteolysis"/>
    <property type="evidence" value="ECO:0007669"/>
    <property type="project" value="InterPro"/>
</dbReference>
<reference evidence="5 6" key="1">
    <citation type="submission" date="2016-10" db="EMBL/GenBank/DDBJ databases">
        <authorList>
            <person name="de Groot N.N."/>
        </authorList>
    </citation>
    <scope>NUCLEOTIDE SEQUENCE [LARGE SCALE GENOMIC DNA]</scope>
    <source>
        <strain evidence="5 6">CGMCC 1.9113</strain>
    </source>
</reference>
<dbReference type="CDD" id="cd05483">
    <property type="entry name" value="retropepsin_like_bacteria"/>
    <property type="match status" value="2"/>
</dbReference>
<dbReference type="EMBL" id="FOXP01000008">
    <property type="protein sequence ID" value="SFP83567.1"/>
    <property type="molecule type" value="Genomic_DNA"/>
</dbReference>
<dbReference type="Gene3D" id="2.40.70.10">
    <property type="entry name" value="Acid Proteases"/>
    <property type="match status" value="2"/>
</dbReference>
<dbReference type="Proteomes" id="UP000199586">
    <property type="component" value="Unassembled WGS sequence"/>
</dbReference>
<dbReference type="PROSITE" id="PS00141">
    <property type="entry name" value="ASP_PROTEASE"/>
    <property type="match status" value="1"/>
</dbReference>
<dbReference type="SUPFAM" id="SSF50630">
    <property type="entry name" value="Acid proteases"/>
    <property type="match status" value="2"/>
</dbReference>
<dbReference type="AlphaFoldDB" id="A0A1I5TLS5"/>
<evidence type="ECO:0000256" key="1">
    <source>
        <dbReference type="ARBA" id="ARBA00022737"/>
    </source>
</evidence>
<name>A0A1I5TLS5_9SPHN</name>
<dbReference type="GO" id="GO:0004190">
    <property type="term" value="F:aspartic-type endopeptidase activity"/>
    <property type="evidence" value="ECO:0007669"/>
    <property type="project" value="InterPro"/>
</dbReference>
<feature type="repeat" description="TPR" evidence="3">
    <location>
        <begin position="332"/>
        <end position="365"/>
    </location>
</feature>
<evidence type="ECO:0000256" key="3">
    <source>
        <dbReference type="PROSITE-ProRule" id="PRU00339"/>
    </source>
</evidence>
<proteinExistence type="predicted"/>
<dbReference type="STRING" id="634430.SAMN04488241_108107"/>
<evidence type="ECO:0000313" key="5">
    <source>
        <dbReference type="EMBL" id="SFP83567.1"/>
    </source>
</evidence>
<keyword evidence="2 3" id="KW-0802">TPR repeat</keyword>
<dbReference type="PANTHER" id="PTHR44858">
    <property type="entry name" value="TETRATRICOPEPTIDE REPEAT PROTEIN 6"/>
    <property type="match status" value="1"/>
</dbReference>
<feature type="chain" id="PRO_5011595853" evidence="4">
    <location>
        <begin position="21"/>
        <end position="584"/>
    </location>
</feature>
<accession>A0A1I5TLS5</accession>
<sequence length="584" mass="61509">MGSRALSLAVLAMLPSPAAAAGCEVAKMLEIPVTMSGQRPMVTATFGDRPARFILDSGAFYSTMSRATAAEFGLDVEPLPSNFRLKGIGGDASAGSAVAKNFSLGGVVLPKVSFVVGGSDTGTAGLLGQNILGLADVEYDLPHGAVRLMKTSNCGKTLLAYWAGERPVTAVPLERPEPGPFKPHTIGTVLLNGKRIRAVFDTGAQRSLLSLAAAKRLGVTPTSPGVVPAGMGSGLGSRQVASWIAPFEQIDIGGEAINRPRIHIADVAFGNADMLIGVDFFLTHRIFVSNATRTMYVTYEGGPMFGLSPRGARTAEGTALDLTDKTGEPTDAEGYSRRGAVLASNNKLAEALADLDKAVAMAPGEGRYLHQRAMMRLANRQLLPALGDLDRTIALLPNDADARVVRAGLRLGGGDLDGAKADLKAADAALAPSSNQRLTLGGLYDRVEMPEAALANYTAWLRDHPEDSKRATALNGRCWARAQLNRELDQALSDCNAALRAMPGRASYLDSRALVRLRRGEFDAALADYDAALRANPRSAWSLYARGLAAGRASRTAEAAANRAAALAIDPRIGDRARRIGLDK</sequence>
<keyword evidence="6" id="KW-1185">Reference proteome</keyword>
<protein>
    <submittedName>
        <fullName evidence="5">Tetratricopeptide repeat-containing protein</fullName>
    </submittedName>
</protein>
<keyword evidence="4" id="KW-0732">Signal</keyword>
<dbReference type="PANTHER" id="PTHR44858:SF1">
    <property type="entry name" value="UDP-N-ACETYLGLUCOSAMINE--PEPTIDE N-ACETYLGLUCOSAMINYLTRANSFERASE SPINDLY-RELATED"/>
    <property type="match status" value="1"/>
</dbReference>
<dbReference type="InterPro" id="IPR021109">
    <property type="entry name" value="Peptidase_aspartic_dom_sf"/>
</dbReference>
<gene>
    <name evidence="5" type="ORF">SAMN04488241_108107</name>
</gene>
<feature type="signal peptide" evidence="4">
    <location>
        <begin position="1"/>
        <end position="20"/>
    </location>
</feature>
<dbReference type="InterPro" id="IPR050498">
    <property type="entry name" value="Ycf3"/>
</dbReference>
<dbReference type="InterPro" id="IPR011990">
    <property type="entry name" value="TPR-like_helical_dom_sf"/>
</dbReference>
<dbReference type="RefSeq" id="WP_245739277.1">
    <property type="nucleotide sequence ID" value="NZ_FOXP01000008.1"/>
</dbReference>
<dbReference type="InterPro" id="IPR019734">
    <property type="entry name" value="TPR_rpt"/>
</dbReference>
<evidence type="ECO:0000256" key="4">
    <source>
        <dbReference type="SAM" id="SignalP"/>
    </source>
</evidence>
<organism evidence="5 6">
    <name type="scientific">Sphingomonas rubra</name>
    <dbReference type="NCBI Taxonomy" id="634430"/>
    <lineage>
        <taxon>Bacteria</taxon>
        <taxon>Pseudomonadati</taxon>
        <taxon>Pseudomonadota</taxon>
        <taxon>Alphaproteobacteria</taxon>
        <taxon>Sphingomonadales</taxon>
        <taxon>Sphingomonadaceae</taxon>
        <taxon>Sphingomonas</taxon>
    </lineage>
</organism>
<keyword evidence="1" id="KW-0677">Repeat</keyword>
<evidence type="ECO:0000313" key="6">
    <source>
        <dbReference type="Proteomes" id="UP000199586"/>
    </source>
</evidence>
<dbReference type="PROSITE" id="PS50005">
    <property type="entry name" value="TPR"/>
    <property type="match status" value="2"/>
</dbReference>
<dbReference type="Gene3D" id="1.25.40.10">
    <property type="entry name" value="Tetratricopeptide repeat domain"/>
    <property type="match status" value="2"/>
</dbReference>
<feature type="repeat" description="TPR" evidence="3">
    <location>
        <begin position="506"/>
        <end position="539"/>
    </location>
</feature>
<dbReference type="Pfam" id="PF13650">
    <property type="entry name" value="Asp_protease_2"/>
    <property type="match status" value="2"/>
</dbReference>
<dbReference type="SUPFAM" id="SSF48452">
    <property type="entry name" value="TPR-like"/>
    <property type="match status" value="1"/>
</dbReference>